<dbReference type="AlphaFoldDB" id="A0A4P9XLC0"/>
<evidence type="ECO:0000313" key="1">
    <source>
        <dbReference type="EMBL" id="RKP06653.1"/>
    </source>
</evidence>
<name>A0A4P9XLC0_9FUNG</name>
<dbReference type="Proteomes" id="UP000271241">
    <property type="component" value="Unassembled WGS sequence"/>
</dbReference>
<accession>A0A4P9XLC0</accession>
<reference evidence="2" key="1">
    <citation type="journal article" date="2018" name="Nat. Microbiol.">
        <title>Leveraging single-cell genomics to expand the fungal tree of life.</title>
        <authorList>
            <person name="Ahrendt S.R."/>
            <person name="Quandt C.A."/>
            <person name="Ciobanu D."/>
            <person name="Clum A."/>
            <person name="Salamov A."/>
            <person name="Andreopoulos B."/>
            <person name="Cheng J.F."/>
            <person name="Woyke T."/>
            <person name="Pelin A."/>
            <person name="Henrissat B."/>
            <person name="Reynolds N.K."/>
            <person name="Benny G.L."/>
            <person name="Smith M.E."/>
            <person name="James T.Y."/>
            <person name="Grigoriev I.V."/>
        </authorList>
    </citation>
    <scope>NUCLEOTIDE SEQUENCE [LARGE SCALE GENOMIC DNA]</scope>
    <source>
        <strain evidence="2">RSA 1356</strain>
    </source>
</reference>
<organism evidence="1 2">
    <name type="scientific">Thamnocephalis sphaerospora</name>
    <dbReference type="NCBI Taxonomy" id="78915"/>
    <lineage>
        <taxon>Eukaryota</taxon>
        <taxon>Fungi</taxon>
        <taxon>Fungi incertae sedis</taxon>
        <taxon>Zoopagomycota</taxon>
        <taxon>Zoopagomycotina</taxon>
        <taxon>Zoopagomycetes</taxon>
        <taxon>Zoopagales</taxon>
        <taxon>Sigmoideomycetaceae</taxon>
        <taxon>Thamnocephalis</taxon>
    </lineage>
</organism>
<evidence type="ECO:0000313" key="2">
    <source>
        <dbReference type="Proteomes" id="UP000271241"/>
    </source>
</evidence>
<proteinExistence type="predicted"/>
<protein>
    <submittedName>
        <fullName evidence="1">Uncharacterized protein</fullName>
    </submittedName>
</protein>
<keyword evidence="2" id="KW-1185">Reference proteome</keyword>
<dbReference type="EMBL" id="KZ992843">
    <property type="protein sequence ID" value="RKP06653.1"/>
    <property type="molecule type" value="Genomic_DNA"/>
</dbReference>
<gene>
    <name evidence="1" type="ORF">THASP1DRAFT_31533</name>
</gene>
<sequence length="67" mass="7444">MLHTNNLHYRRLIAIGGDDEDDLVNPAENDADVHDTNIELVVPELGDNAGIQFENDNEEHVVPAAHM</sequence>